<accession>A0A266QD13</accession>
<name>A0A266QD13_9GAMM</name>
<proteinExistence type="inferred from homology"/>
<dbReference type="InterPro" id="IPR023393">
    <property type="entry name" value="START-like_dom_sf"/>
</dbReference>
<evidence type="ECO:0000256" key="2">
    <source>
        <dbReference type="ARBA" id="ARBA00022649"/>
    </source>
</evidence>
<reference evidence="5" key="1">
    <citation type="submission" date="2017-05" db="EMBL/GenBank/DDBJ databases">
        <authorList>
            <person name="Barney B.M."/>
        </authorList>
    </citation>
    <scope>NUCLEOTIDE SEQUENCE [LARGE SCALE GENOMIC DNA]</scope>
    <source>
        <strain evidence="5">PSBB022</strain>
    </source>
</reference>
<evidence type="ECO:0000313" key="5">
    <source>
        <dbReference type="Proteomes" id="UP000216101"/>
    </source>
</evidence>
<evidence type="ECO:0000256" key="1">
    <source>
        <dbReference type="ARBA" id="ARBA00008918"/>
    </source>
</evidence>
<gene>
    <name evidence="4" type="ORF">CBP51_12625</name>
</gene>
<evidence type="ECO:0000259" key="3">
    <source>
        <dbReference type="Pfam" id="PF03364"/>
    </source>
</evidence>
<evidence type="ECO:0000313" key="4">
    <source>
        <dbReference type="EMBL" id="OZY87762.1"/>
    </source>
</evidence>
<dbReference type="Gene3D" id="3.30.530.20">
    <property type="match status" value="1"/>
</dbReference>
<dbReference type="PANTHER" id="PTHR12901:SF10">
    <property type="entry name" value="COENZYME Q-BINDING PROTEIN COQ10, MITOCHONDRIAL"/>
    <property type="match status" value="1"/>
</dbReference>
<dbReference type="SUPFAM" id="SSF55961">
    <property type="entry name" value="Bet v1-like"/>
    <property type="match status" value="1"/>
</dbReference>
<dbReference type="CDD" id="cd07813">
    <property type="entry name" value="COQ10p_like"/>
    <property type="match status" value="1"/>
</dbReference>
<dbReference type="GO" id="GO:0045333">
    <property type="term" value="P:cellular respiration"/>
    <property type="evidence" value="ECO:0007669"/>
    <property type="project" value="InterPro"/>
</dbReference>
<dbReference type="RefSeq" id="WP_094985105.1">
    <property type="nucleotide sequence ID" value="NZ_NHNI01000001.1"/>
</dbReference>
<dbReference type="InterPro" id="IPR044996">
    <property type="entry name" value="COQ10-like"/>
</dbReference>
<sequence>MAHKVERSALVNYSAQQMFDLINDIEAYPQFMDGCTGARILARGDDWVEARLELSKAGVSQSFVTRNQLQPPLSMTLNLVDGPFKYLRGEWRFSPLGDNACKVSFTLEFELQNRLLGLAVGKLFEAVSNRQVDALCARAKALYQ</sequence>
<protein>
    <submittedName>
        <fullName evidence="4">Ubiquinone-binding protein</fullName>
    </submittedName>
</protein>
<organism evidence="4 5">
    <name type="scientific">Cellvibrio mixtus</name>
    <dbReference type="NCBI Taxonomy" id="39650"/>
    <lineage>
        <taxon>Bacteria</taxon>
        <taxon>Pseudomonadati</taxon>
        <taxon>Pseudomonadota</taxon>
        <taxon>Gammaproteobacteria</taxon>
        <taxon>Cellvibrionales</taxon>
        <taxon>Cellvibrionaceae</taxon>
        <taxon>Cellvibrio</taxon>
    </lineage>
</organism>
<comment type="caution">
    <text evidence="4">The sequence shown here is derived from an EMBL/GenBank/DDBJ whole genome shotgun (WGS) entry which is preliminary data.</text>
</comment>
<keyword evidence="4" id="KW-0830">Ubiquinone</keyword>
<keyword evidence="5" id="KW-1185">Reference proteome</keyword>
<dbReference type="Pfam" id="PF03364">
    <property type="entry name" value="Polyketide_cyc"/>
    <property type="match status" value="1"/>
</dbReference>
<comment type="similarity">
    <text evidence="1">Belongs to the ribosome association toxin RatA family.</text>
</comment>
<dbReference type="InterPro" id="IPR005031">
    <property type="entry name" value="COQ10_START"/>
</dbReference>
<feature type="domain" description="Coenzyme Q-binding protein COQ10 START" evidence="3">
    <location>
        <begin position="11"/>
        <end position="135"/>
    </location>
</feature>
<dbReference type="PANTHER" id="PTHR12901">
    <property type="entry name" value="SPERM PROTEIN HOMOLOG"/>
    <property type="match status" value="1"/>
</dbReference>
<dbReference type="Proteomes" id="UP000216101">
    <property type="component" value="Unassembled WGS sequence"/>
</dbReference>
<dbReference type="GO" id="GO:0048039">
    <property type="term" value="F:ubiquinone binding"/>
    <property type="evidence" value="ECO:0007669"/>
    <property type="project" value="InterPro"/>
</dbReference>
<keyword evidence="2" id="KW-1277">Toxin-antitoxin system</keyword>
<dbReference type="AlphaFoldDB" id="A0A266QD13"/>
<dbReference type="EMBL" id="NHNI01000001">
    <property type="protein sequence ID" value="OZY87762.1"/>
    <property type="molecule type" value="Genomic_DNA"/>
</dbReference>